<dbReference type="Proteomes" id="UP000516305">
    <property type="component" value="Chromosome"/>
</dbReference>
<sequence length="126" mass="13864">MESKGALTAEKVAEIAAKNDFHIAPYRADGQTLGTLTWIWSVQVDDSLYVRAYNGVKSRWYQSAISQKAGKIKAAGKEYLVGFEKVDGAILNAIDEAYRQKYAGSPYLGSMISDRAKAATIRIKNL</sequence>
<keyword evidence="2" id="KW-1185">Reference proteome</keyword>
<name>A0A7H0VES4_9FLAO</name>
<evidence type="ECO:0000313" key="2">
    <source>
        <dbReference type="Proteomes" id="UP000516305"/>
    </source>
</evidence>
<dbReference type="RefSeq" id="WP_210758751.1">
    <property type="nucleotide sequence ID" value="NZ_CP060139.1"/>
</dbReference>
<accession>A0A7H0VES4</accession>
<dbReference type="KEGG" id="chyd:H4K34_17915"/>
<proteinExistence type="predicted"/>
<reference evidence="1 2" key="1">
    <citation type="submission" date="2020-08" db="EMBL/GenBank/DDBJ databases">
        <title>Croceimicrobium hydrocarbonivorans gen. nov., sp. nov., a novel marine bacterium isolated from a bacterial consortium that degrades polyethylene terephthalate.</title>
        <authorList>
            <person name="Liu R."/>
        </authorList>
    </citation>
    <scope>NUCLEOTIDE SEQUENCE [LARGE SCALE GENOMIC DNA]</scope>
    <source>
        <strain evidence="1 2">A20-9</strain>
    </source>
</reference>
<evidence type="ECO:0000313" key="1">
    <source>
        <dbReference type="EMBL" id="QNR24222.1"/>
    </source>
</evidence>
<organism evidence="1 2">
    <name type="scientific">Croceimicrobium hydrocarbonivorans</name>
    <dbReference type="NCBI Taxonomy" id="2761580"/>
    <lineage>
        <taxon>Bacteria</taxon>
        <taxon>Pseudomonadati</taxon>
        <taxon>Bacteroidota</taxon>
        <taxon>Flavobacteriia</taxon>
        <taxon>Flavobacteriales</taxon>
        <taxon>Owenweeksiaceae</taxon>
        <taxon>Croceimicrobium</taxon>
    </lineage>
</organism>
<dbReference type="EMBL" id="CP060139">
    <property type="protein sequence ID" value="QNR24222.1"/>
    <property type="molecule type" value="Genomic_DNA"/>
</dbReference>
<dbReference type="Pfam" id="PF10012">
    <property type="entry name" value="DUF2255"/>
    <property type="match status" value="1"/>
</dbReference>
<dbReference type="AlphaFoldDB" id="A0A7H0VES4"/>
<dbReference type="InterPro" id="IPR016888">
    <property type="entry name" value="UCP028498"/>
</dbReference>
<protein>
    <submittedName>
        <fullName evidence="1">DUF2255 family protein</fullName>
    </submittedName>
</protein>
<gene>
    <name evidence="1" type="ORF">H4K34_17915</name>
</gene>